<evidence type="ECO:0000313" key="4">
    <source>
        <dbReference type="EMBL" id="MBY6278222.1"/>
    </source>
</evidence>
<sequence>MAWIESHQDLARHPKTTRLARLLGISLPQAIGHLHLLWWWALDFAPDGDLSGWDAADIAAAAHYDGDPEAFVDSLLGCGRDGQAGFLERLPDGRLVIHDWYEYAGKYAERRQQDAERKRRSRRRTTDSSPSDVQRTSGGQIPESVRNHNQNLNQYDHHHHHAHAREEPADSGQPSQRWTDWYEQRTACSVSRTMYEAITEIQHRGGITDDLVIAALEQAIADRARDPLTYAKRILGNCVLYGLRTREEWEAWERERASAEEERKLAVVQHRIRAPTVREVHPINEFDFSDFDDAG</sequence>
<evidence type="ECO:0000256" key="2">
    <source>
        <dbReference type="SAM" id="MobiDB-lite"/>
    </source>
</evidence>
<dbReference type="Pfam" id="PF07261">
    <property type="entry name" value="DnaB_2"/>
    <property type="match status" value="1"/>
</dbReference>
<comment type="caution">
    <text evidence="4">The sequence shown here is derived from an EMBL/GenBank/DDBJ whole genome shotgun (WGS) entry which is preliminary data.</text>
</comment>
<dbReference type="EMBL" id="PIUK01000394">
    <property type="protein sequence ID" value="MBY6278222.1"/>
    <property type="molecule type" value="Genomic_DNA"/>
</dbReference>
<accession>A0A953I4G2</accession>
<dbReference type="InterPro" id="IPR006343">
    <property type="entry name" value="DnaB/C_C"/>
</dbReference>
<feature type="compositionally biased region" description="Polar residues" evidence="2">
    <location>
        <begin position="129"/>
        <end position="139"/>
    </location>
</feature>
<reference evidence="4" key="1">
    <citation type="submission" date="2017-11" db="EMBL/GenBank/DDBJ databases">
        <title>Three new genomes from thermophilic consortium.</title>
        <authorList>
            <person name="Quaggio R."/>
            <person name="Amgarten D."/>
            <person name="Setubal J.C."/>
        </authorList>
    </citation>
    <scope>NUCLEOTIDE SEQUENCE</scope>
    <source>
        <strain evidence="4">ZCTH01-B2</strain>
    </source>
</reference>
<name>A0A953I4G2_SYMTR</name>
<dbReference type="Proteomes" id="UP000732377">
    <property type="component" value="Unassembled WGS sequence"/>
</dbReference>
<gene>
    <name evidence="4" type="ORF">CWE10_19025</name>
</gene>
<feature type="region of interest" description="Disordered" evidence="2">
    <location>
        <begin position="111"/>
        <end position="146"/>
    </location>
</feature>
<evidence type="ECO:0000313" key="5">
    <source>
        <dbReference type="Proteomes" id="UP000732377"/>
    </source>
</evidence>
<organism evidence="4 5">
    <name type="scientific">Symbiobacterium thermophilum</name>
    <dbReference type="NCBI Taxonomy" id="2734"/>
    <lineage>
        <taxon>Bacteria</taxon>
        <taxon>Bacillati</taxon>
        <taxon>Bacillota</taxon>
        <taxon>Clostridia</taxon>
        <taxon>Eubacteriales</taxon>
        <taxon>Symbiobacteriaceae</taxon>
        <taxon>Symbiobacterium</taxon>
    </lineage>
</organism>
<dbReference type="RefSeq" id="WP_273381656.1">
    <property type="nucleotide sequence ID" value="NZ_PIUK01000394.1"/>
</dbReference>
<evidence type="ECO:0000259" key="3">
    <source>
        <dbReference type="Pfam" id="PF07261"/>
    </source>
</evidence>
<evidence type="ECO:0000256" key="1">
    <source>
        <dbReference type="ARBA" id="ARBA00093462"/>
    </source>
</evidence>
<comment type="similarity">
    <text evidence="1">Belongs to the DnaB/DnaD family.</text>
</comment>
<proteinExistence type="inferred from homology"/>
<protein>
    <recommendedName>
        <fullName evidence="3">DnaB/C C-terminal domain-containing protein</fullName>
    </recommendedName>
</protein>
<feature type="region of interest" description="Disordered" evidence="2">
    <location>
        <begin position="157"/>
        <end position="176"/>
    </location>
</feature>
<feature type="domain" description="DnaB/C C-terminal" evidence="3">
    <location>
        <begin position="180"/>
        <end position="251"/>
    </location>
</feature>
<dbReference type="AlphaFoldDB" id="A0A953I4G2"/>